<feature type="coiled-coil region" evidence="10">
    <location>
        <begin position="70"/>
        <end position="132"/>
    </location>
</feature>
<dbReference type="GO" id="GO:0043093">
    <property type="term" value="P:FtsZ-dependent cytokinesis"/>
    <property type="evidence" value="ECO:0007669"/>
    <property type="project" value="TreeGrafter"/>
</dbReference>
<evidence type="ECO:0000256" key="9">
    <source>
        <dbReference type="ARBA" id="ARBA00033158"/>
    </source>
</evidence>
<dbReference type="GO" id="GO:0005829">
    <property type="term" value="C:cytosol"/>
    <property type="evidence" value="ECO:0007669"/>
    <property type="project" value="TreeGrafter"/>
</dbReference>
<evidence type="ECO:0000256" key="10">
    <source>
        <dbReference type="SAM" id="Coils"/>
    </source>
</evidence>
<dbReference type="RefSeq" id="WP_022257654.1">
    <property type="nucleotide sequence ID" value="NZ_DAWEON010000001.1"/>
</dbReference>
<dbReference type="Pfam" id="PF05164">
    <property type="entry name" value="ZapA"/>
    <property type="match status" value="1"/>
</dbReference>
<keyword evidence="10" id="KW-0175">Coiled coil</keyword>
<dbReference type="GO" id="GO:0030428">
    <property type="term" value="C:cell septum"/>
    <property type="evidence" value="ECO:0007669"/>
    <property type="project" value="TreeGrafter"/>
</dbReference>
<dbReference type="InterPro" id="IPR053712">
    <property type="entry name" value="Bac_CellDiv_Activator"/>
</dbReference>
<comment type="subunit">
    <text evidence="8">Homodimer. Interacts with FtsZ.</text>
</comment>
<accession>A0A329TQ75</accession>
<evidence type="ECO:0000313" key="12">
    <source>
        <dbReference type="Proteomes" id="UP000251634"/>
    </source>
</evidence>
<dbReference type="EMBL" id="PRKZ01000001">
    <property type="protein sequence ID" value="RAW51997.1"/>
    <property type="molecule type" value="Genomic_DNA"/>
</dbReference>
<evidence type="ECO:0000313" key="11">
    <source>
        <dbReference type="EMBL" id="RAW51997.1"/>
    </source>
</evidence>
<dbReference type="InterPro" id="IPR036192">
    <property type="entry name" value="Cell_div_ZapA-like_sf"/>
</dbReference>
<evidence type="ECO:0000256" key="1">
    <source>
        <dbReference type="ARBA" id="ARBA00004496"/>
    </source>
</evidence>
<dbReference type="PANTHER" id="PTHR34981">
    <property type="entry name" value="CELL DIVISION PROTEIN ZAPA"/>
    <property type="match status" value="1"/>
</dbReference>
<evidence type="ECO:0000256" key="5">
    <source>
        <dbReference type="ARBA" id="ARBA00023210"/>
    </source>
</evidence>
<keyword evidence="3" id="KW-0963">Cytoplasm</keyword>
<evidence type="ECO:0000256" key="6">
    <source>
        <dbReference type="ARBA" id="ARBA00023306"/>
    </source>
</evidence>
<comment type="function">
    <text evidence="7">Activator of cell division through the inhibition of FtsZ GTPase activity, therefore promoting FtsZ assembly into bundles of protofilaments necessary for the formation of the division Z ring. It is recruited early at mid-cell but it is not essential for cell division.</text>
</comment>
<name>A0A329TQ75_9FIRM</name>
<reference evidence="11 12" key="1">
    <citation type="submission" date="2018-02" db="EMBL/GenBank/DDBJ databases">
        <title>Complete genome sequencing of Faecalibacterium prausnitzii strains isolated from the human gut.</title>
        <authorList>
            <person name="Fitzgerald B.C."/>
            <person name="Shkoporov A.N."/>
            <person name="Ross P.R."/>
            <person name="Hill C."/>
        </authorList>
    </citation>
    <scope>NUCLEOTIDE SEQUENCE [LARGE SCALE GENOMIC DNA]</scope>
    <source>
        <strain evidence="11 12">APC942/8-14-2</strain>
    </source>
</reference>
<dbReference type="GO" id="GO:0000921">
    <property type="term" value="P:septin ring assembly"/>
    <property type="evidence" value="ECO:0007669"/>
    <property type="project" value="TreeGrafter"/>
</dbReference>
<dbReference type="GO" id="GO:0000917">
    <property type="term" value="P:division septum assembly"/>
    <property type="evidence" value="ECO:0007669"/>
    <property type="project" value="UniProtKB-KW"/>
</dbReference>
<evidence type="ECO:0000256" key="8">
    <source>
        <dbReference type="ARBA" id="ARBA00026068"/>
    </source>
</evidence>
<comment type="subcellular location">
    <subcellularLocation>
        <location evidence="1">Cytoplasm</location>
    </subcellularLocation>
</comment>
<dbReference type="SUPFAM" id="SSF102829">
    <property type="entry name" value="Cell division protein ZapA-like"/>
    <property type="match status" value="1"/>
</dbReference>
<proteinExistence type="predicted"/>
<dbReference type="InterPro" id="IPR007838">
    <property type="entry name" value="Cell_div_ZapA-like"/>
</dbReference>
<dbReference type="AlphaFoldDB" id="A0A329TQ75"/>
<keyword evidence="6" id="KW-0131">Cell cycle</keyword>
<keyword evidence="4 11" id="KW-0132">Cell division</keyword>
<keyword evidence="5" id="KW-0717">Septation</keyword>
<gene>
    <name evidence="11" type="ORF">C4N25_00855</name>
</gene>
<protein>
    <recommendedName>
        <fullName evidence="2">Cell division protein ZapA</fullName>
    </recommendedName>
    <alternativeName>
        <fullName evidence="9">Z ring-associated protein ZapA</fullName>
    </alternativeName>
</protein>
<dbReference type="GO" id="GO:0032153">
    <property type="term" value="C:cell division site"/>
    <property type="evidence" value="ECO:0007669"/>
    <property type="project" value="TreeGrafter"/>
</dbReference>
<evidence type="ECO:0000256" key="7">
    <source>
        <dbReference type="ARBA" id="ARBA00024910"/>
    </source>
</evidence>
<evidence type="ECO:0000256" key="4">
    <source>
        <dbReference type="ARBA" id="ARBA00022618"/>
    </source>
</evidence>
<dbReference type="Proteomes" id="UP000251634">
    <property type="component" value="Unassembled WGS sequence"/>
</dbReference>
<organism evidence="11 12">
    <name type="scientific">Faecalibacterium prausnitzii</name>
    <dbReference type="NCBI Taxonomy" id="853"/>
    <lineage>
        <taxon>Bacteria</taxon>
        <taxon>Bacillati</taxon>
        <taxon>Bacillota</taxon>
        <taxon>Clostridia</taxon>
        <taxon>Eubacteriales</taxon>
        <taxon>Oscillospiraceae</taxon>
        <taxon>Faecalibacterium</taxon>
    </lineage>
</organism>
<dbReference type="PANTHER" id="PTHR34981:SF1">
    <property type="entry name" value="CELL DIVISION PROTEIN ZAPA"/>
    <property type="match status" value="1"/>
</dbReference>
<dbReference type="Gene3D" id="6.10.250.790">
    <property type="match status" value="1"/>
</dbReference>
<evidence type="ECO:0000256" key="3">
    <source>
        <dbReference type="ARBA" id="ARBA00022490"/>
    </source>
</evidence>
<comment type="caution">
    <text evidence="11">The sequence shown here is derived from an EMBL/GenBank/DDBJ whole genome shotgun (WGS) entry which is preliminary data.</text>
</comment>
<sequence length="135" mass="14729">MVNKVRVTIAGAPYAIATTDTESYITSLAKKLDEDITKLLDDNGNLSLSKAAVFCAMDYLDEYRKSAGSAENMRSQIQDYIADAAKAKLAEDKVRAENEVLQRENAALREQLAKLQAKMKEAAAREQAAKAEAGN</sequence>
<evidence type="ECO:0000256" key="2">
    <source>
        <dbReference type="ARBA" id="ARBA00015195"/>
    </source>
</evidence>